<feature type="signal peptide" evidence="1">
    <location>
        <begin position="1"/>
        <end position="20"/>
    </location>
</feature>
<keyword evidence="3" id="KW-1185">Reference proteome</keyword>
<dbReference type="Pfam" id="PF05630">
    <property type="entry name" value="NPP1"/>
    <property type="match status" value="1"/>
</dbReference>
<evidence type="ECO:0000313" key="2">
    <source>
        <dbReference type="EMBL" id="KAK0647005.1"/>
    </source>
</evidence>
<gene>
    <name evidence="2" type="ORF">B0T16DRAFT_458872</name>
</gene>
<comment type="caution">
    <text evidence="2">The sequence shown here is derived from an EMBL/GenBank/DDBJ whole genome shotgun (WGS) entry which is preliminary data.</text>
</comment>
<keyword evidence="1" id="KW-0732">Signal</keyword>
<proteinExistence type="predicted"/>
<feature type="chain" id="PRO_5041211693" evidence="1">
    <location>
        <begin position="21"/>
        <end position="87"/>
    </location>
</feature>
<organism evidence="2 3">
    <name type="scientific">Cercophora newfieldiana</name>
    <dbReference type="NCBI Taxonomy" id="92897"/>
    <lineage>
        <taxon>Eukaryota</taxon>
        <taxon>Fungi</taxon>
        <taxon>Dikarya</taxon>
        <taxon>Ascomycota</taxon>
        <taxon>Pezizomycotina</taxon>
        <taxon>Sordariomycetes</taxon>
        <taxon>Sordariomycetidae</taxon>
        <taxon>Sordariales</taxon>
        <taxon>Lasiosphaeriaceae</taxon>
        <taxon>Cercophora</taxon>
    </lineage>
</organism>
<dbReference type="InterPro" id="IPR008701">
    <property type="entry name" value="NPP1"/>
</dbReference>
<sequence>MSILTLLLLISTLSPHTTHTTHTSPTNLLRRAYVPPALPLSALDWEGFPSVELRDMLVGHDWGVAKMAITDGSFGDNVKKAVEARLW</sequence>
<dbReference type="AlphaFoldDB" id="A0AA39Y7V0"/>
<protein>
    <submittedName>
        <fullName evidence="2">Uncharacterized protein</fullName>
    </submittedName>
</protein>
<evidence type="ECO:0000256" key="1">
    <source>
        <dbReference type="SAM" id="SignalP"/>
    </source>
</evidence>
<evidence type="ECO:0000313" key="3">
    <source>
        <dbReference type="Proteomes" id="UP001174936"/>
    </source>
</evidence>
<dbReference type="EMBL" id="JAULSV010000004">
    <property type="protein sequence ID" value="KAK0647005.1"/>
    <property type="molecule type" value="Genomic_DNA"/>
</dbReference>
<reference evidence="2" key="1">
    <citation type="submission" date="2023-06" db="EMBL/GenBank/DDBJ databases">
        <title>Genome-scale phylogeny and comparative genomics of the fungal order Sordariales.</title>
        <authorList>
            <consortium name="Lawrence Berkeley National Laboratory"/>
            <person name="Hensen N."/>
            <person name="Bonometti L."/>
            <person name="Westerberg I."/>
            <person name="Brannstrom I.O."/>
            <person name="Guillou S."/>
            <person name="Cros-Aarteil S."/>
            <person name="Calhoun S."/>
            <person name="Haridas S."/>
            <person name="Kuo A."/>
            <person name="Mondo S."/>
            <person name="Pangilinan J."/>
            <person name="Riley R."/>
            <person name="Labutti K."/>
            <person name="Andreopoulos B."/>
            <person name="Lipzen A."/>
            <person name="Chen C."/>
            <person name="Yanf M."/>
            <person name="Daum C."/>
            <person name="Ng V."/>
            <person name="Clum A."/>
            <person name="Steindorff A."/>
            <person name="Ohm R."/>
            <person name="Martin F."/>
            <person name="Silar P."/>
            <person name="Natvig D."/>
            <person name="Lalanne C."/>
            <person name="Gautier V."/>
            <person name="Ament-Velasquez S.L."/>
            <person name="Kruys A."/>
            <person name="Hutchinson M.I."/>
            <person name="Powell A.J."/>
            <person name="Barry K."/>
            <person name="Miller A.N."/>
            <person name="Grigoriev I.V."/>
            <person name="Debuchy R."/>
            <person name="Gladieux P."/>
            <person name="Thoren M.H."/>
            <person name="Johannesson H."/>
        </authorList>
    </citation>
    <scope>NUCLEOTIDE SEQUENCE</scope>
    <source>
        <strain evidence="2">SMH2532-1</strain>
    </source>
</reference>
<accession>A0AA39Y7V0</accession>
<dbReference type="Proteomes" id="UP001174936">
    <property type="component" value="Unassembled WGS sequence"/>
</dbReference>
<name>A0AA39Y7V0_9PEZI</name>